<accession>A0A095TV62</accession>
<sequence>MDGQNDNFNEARCLVCNQALAPSSQEQALPLWQQLDRFLRYPLQLTLLPVLLIWAVVAAVIPPLPALFALTVLGGIPAFGFAQAIMASKAQVRRRHQRERQPSWQDLSSGHGWKGALLQAAPAVVLLLAAIALMIWVSVPAGLLLGTITMLLVPALWLAIQVRGADPGSFAAALTYMVSAPRDYLVAALLGVLGWLSGVAVVMVVMDVLPAPLTQAVGGALAAYGWLVLAAACAALLEQHGRLWGLNPGAPRVTQSLAERRQRVLLCAGRFDKVLLGAAKAVKGKKPALGDWRQYDQLLAILGKEEERALQVEPYLDALVAAGDWQGALHLINEQRQREADWLPSGPATRLALAQGLYDPAPKMVVALLKDMHQRHPDFTGLGEAYLLLAKTLAEKFALSGKAEQYLRFVDHHCRDAKLRMQVSELRQAWAE</sequence>
<proteinExistence type="predicted"/>
<dbReference type="EMBL" id="ARXV01000002">
    <property type="protein sequence ID" value="KGD66273.1"/>
    <property type="molecule type" value="Genomic_DNA"/>
</dbReference>
<feature type="transmembrane region" description="Helical" evidence="1">
    <location>
        <begin position="184"/>
        <end position="205"/>
    </location>
</feature>
<feature type="transmembrane region" description="Helical" evidence="1">
    <location>
        <begin position="67"/>
        <end position="88"/>
    </location>
</feature>
<evidence type="ECO:0000313" key="3">
    <source>
        <dbReference type="Proteomes" id="UP000029444"/>
    </source>
</evidence>
<keyword evidence="1" id="KW-1133">Transmembrane helix</keyword>
<evidence type="ECO:0000313" key="2">
    <source>
        <dbReference type="EMBL" id="KGD66273.1"/>
    </source>
</evidence>
<name>A0A095TV62_9GAMM</name>
<dbReference type="eggNOG" id="COG1040">
    <property type="taxonomic scope" value="Bacteria"/>
</dbReference>
<evidence type="ECO:0000256" key="1">
    <source>
        <dbReference type="SAM" id="Phobius"/>
    </source>
</evidence>
<feature type="transmembrane region" description="Helical" evidence="1">
    <location>
        <begin position="41"/>
        <end position="61"/>
    </location>
</feature>
<feature type="transmembrane region" description="Helical" evidence="1">
    <location>
        <begin position="217"/>
        <end position="237"/>
    </location>
</feature>
<dbReference type="Proteomes" id="UP000029444">
    <property type="component" value="Unassembled WGS sequence"/>
</dbReference>
<dbReference type="STRING" id="1177154.Y5S_00745"/>
<keyword evidence="1" id="KW-0812">Transmembrane</keyword>
<reference evidence="2 3" key="1">
    <citation type="submission" date="2012-09" db="EMBL/GenBank/DDBJ databases">
        <title>Genome Sequence of alkane-degrading Bacterium Alcanivorax sp. 19-m-6.</title>
        <authorList>
            <person name="Lai Q."/>
            <person name="Shao Z."/>
        </authorList>
    </citation>
    <scope>NUCLEOTIDE SEQUENCE [LARGE SCALE GENOMIC DNA]</scope>
    <source>
        <strain evidence="2 3">19-m-6</strain>
    </source>
</reference>
<gene>
    <name evidence="2" type="ORF">Y5S_00745</name>
</gene>
<comment type="caution">
    <text evidence="2">The sequence shown here is derived from an EMBL/GenBank/DDBJ whole genome shotgun (WGS) entry which is preliminary data.</text>
</comment>
<dbReference type="PATRIC" id="fig|1177154.3.peg.750"/>
<evidence type="ECO:0008006" key="4">
    <source>
        <dbReference type="Google" id="ProtNLM"/>
    </source>
</evidence>
<organism evidence="2 3">
    <name type="scientific">Alcanivorax nanhaiticus</name>
    <dbReference type="NCBI Taxonomy" id="1177154"/>
    <lineage>
        <taxon>Bacteria</taxon>
        <taxon>Pseudomonadati</taxon>
        <taxon>Pseudomonadota</taxon>
        <taxon>Gammaproteobacteria</taxon>
        <taxon>Oceanospirillales</taxon>
        <taxon>Alcanivoracaceae</taxon>
        <taxon>Alcanivorax</taxon>
    </lineage>
</organism>
<feature type="transmembrane region" description="Helical" evidence="1">
    <location>
        <begin position="116"/>
        <end position="137"/>
    </location>
</feature>
<keyword evidence="3" id="KW-1185">Reference proteome</keyword>
<feature type="transmembrane region" description="Helical" evidence="1">
    <location>
        <begin position="143"/>
        <end position="163"/>
    </location>
</feature>
<dbReference type="AlphaFoldDB" id="A0A095TV62"/>
<keyword evidence="1" id="KW-0472">Membrane</keyword>
<protein>
    <recommendedName>
        <fullName evidence="4">Transmembrane protein</fullName>
    </recommendedName>
</protein>